<evidence type="ECO:0000256" key="1">
    <source>
        <dbReference type="SAM" id="MobiDB-lite"/>
    </source>
</evidence>
<dbReference type="InterPro" id="IPR009839">
    <property type="entry name" value="SseB_N"/>
</dbReference>
<feature type="domain" description="SseB protein N-terminal" evidence="2">
    <location>
        <begin position="25"/>
        <end position="147"/>
    </location>
</feature>
<gene>
    <name evidence="3" type="ORF">EFL26_23125</name>
</gene>
<comment type="caution">
    <text evidence="3">The sequence shown here is derived from an EMBL/GenBank/DDBJ whole genome shotgun (WGS) entry which is preliminary data.</text>
</comment>
<evidence type="ECO:0000313" key="4">
    <source>
        <dbReference type="Proteomes" id="UP000279994"/>
    </source>
</evidence>
<dbReference type="Proteomes" id="UP000279994">
    <property type="component" value="Unassembled WGS sequence"/>
</dbReference>
<organism evidence="3 4">
    <name type="scientific">Nocardioides pocheonensis</name>
    <dbReference type="NCBI Taxonomy" id="661485"/>
    <lineage>
        <taxon>Bacteria</taxon>
        <taxon>Bacillati</taxon>
        <taxon>Actinomycetota</taxon>
        <taxon>Actinomycetes</taxon>
        <taxon>Propionibacteriales</taxon>
        <taxon>Nocardioidaceae</taxon>
        <taxon>Nocardioides</taxon>
    </lineage>
</organism>
<sequence length="170" mass="17692">MSFHGASLQEPAFPDDDGSADPEVAAALAAYDADPAAGHRAALAALQDARLLVPVVAVLTEVEHDDDGRARDKSSEMAAVLVTGRDGRTALLAFTSVDTMRAWNPEARPVAVPAREAARSALHDDAAAVVVDITGPALFPIEGQDLHDLADGLVLRPVEGGWGWTRPLGG</sequence>
<evidence type="ECO:0000313" key="3">
    <source>
        <dbReference type="EMBL" id="RNM11056.1"/>
    </source>
</evidence>
<protein>
    <submittedName>
        <fullName evidence="3">SseB family protein</fullName>
    </submittedName>
</protein>
<reference evidence="3 4" key="1">
    <citation type="submission" date="2018-11" db="EMBL/GenBank/DDBJ databases">
        <authorList>
            <person name="Li F."/>
        </authorList>
    </citation>
    <scope>NUCLEOTIDE SEQUENCE [LARGE SCALE GENOMIC DNA]</scope>
    <source>
        <strain evidence="3 4">Gsoil 818</strain>
    </source>
</reference>
<accession>A0A3N0GFS2</accession>
<evidence type="ECO:0000259" key="2">
    <source>
        <dbReference type="Pfam" id="PF07179"/>
    </source>
</evidence>
<dbReference type="Pfam" id="PF07179">
    <property type="entry name" value="SseB"/>
    <property type="match status" value="1"/>
</dbReference>
<dbReference type="RefSeq" id="WP_123225293.1">
    <property type="nucleotide sequence ID" value="NZ_RJSF01000049.1"/>
</dbReference>
<dbReference type="EMBL" id="RJSF01000049">
    <property type="protein sequence ID" value="RNM11056.1"/>
    <property type="molecule type" value="Genomic_DNA"/>
</dbReference>
<feature type="region of interest" description="Disordered" evidence="1">
    <location>
        <begin position="1"/>
        <end position="21"/>
    </location>
</feature>
<keyword evidence="4" id="KW-1185">Reference proteome</keyword>
<proteinExistence type="predicted"/>
<dbReference type="AlphaFoldDB" id="A0A3N0GFS2"/>
<name>A0A3N0GFS2_9ACTN</name>
<dbReference type="OrthoDB" id="5188303at2"/>